<dbReference type="eggNOG" id="ENOG5030T6V">
    <property type="taxonomic scope" value="Bacteria"/>
</dbReference>
<keyword evidence="2" id="KW-1185">Reference proteome</keyword>
<proteinExistence type="predicted"/>
<dbReference type="HOGENOM" id="CLU_2718459_0_0_0"/>
<dbReference type="NCBIfam" id="NF038399">
    <property type="entry name" value="NH_RiPP_Os17"/>
    <property type="match status" value="1"/>
</dbReference>
<protein>
    <recommendedName>
        <fullName evidence="3">Nif11 domain-containing protein</fullName>
    </recommendedName>
</protein>
<dbReference type="EMBL" id="ADVR01000030">
    <property type="protein sequence ID" value="EFO81008.1"/>
    <property type="molecule type" value="Genomic_DNA"/>
</dbReference>
<dbReference type="GO" id="GO:0046914">
    <property type="term" value="F:transition metal ion binding"/>
    <property type="evidence" value="ECO:0007669"/>
    <property type="project" value="InterPro"/>
</dbReference>
<dbReference type="Gene3D" id="3.90.330.10">
    <property type="entry name" value="Nitrile hydratase alpha /Thiocyanate hydrolase gamma"/>
    <property type="match status" value="1"/>
</dbReference>
<sequence>MSQEVVQQIIGRAVTDAAFRQQLIDNAKEACKGYDLTPEELEALEALDAESLKAFAGSLDVRITKTAGKGFI</sequence>
<organism evidence="1 2">
    <name type="scientific">Oscillochloris trichoides DG-6</name>
    <dbReference type="NCBI Taxonomy" id="765420"/>
    <lineage>
        <taxon>Bacteria</taxon>
        <taxon>Bacillati</taxon>
        <taxon>Chloroflexota</taxon>
        <taxon>Chloroflexia</taxon>
        <taxon>Chloroflexales</taxon>
        <taxon>Chloroflexineae</taxon>
        <taxon>Oscillochloridaceae</taxon>
        <taxon>Oscillochloris</taxon>
    </lineage>
</organism>
<gene>
    <name evidence="1" type="ORF">OSCT_1111</name>
</gene>
<evidence type="ECO:0000313" key="1">
    <source>
        <dbReference type="EMBL" id="EFO81008.1"/>
    </source>
</evidence>
<dbReference type="AlphaFoldDB" id="E1ICR0"/>
<dbReference type="Pfam" id="PF14407">
    <property type="entry name" value="Frankia_peptide"/>
    <property type="match status" value="1"/>
</dbReference>
<dbReference type="Proteomes" id="UP000054010">
    <property type="component" value="Unassembled WGS sequence"/>
</dbReference>
<dbReference type="STRING" id="765420.OSCT_1111"/>
<comment type="caution">
    <text evidence="1">The sequence shown here is derived from an EMBL/GenBank/DDBJ whole genome shotgun (WGS) entry which is preliminary data.</text>
</comment>
<dbReference type="GO" id="GO:0003824">
    <property type="term" value="F:catalytic activity"/>
    <property type="evidence" value="ECO:0007669"/>
    <property type="project" value="InterPro"/>
</dbReference>
<dbReference type="SUPFAM" id="SSF56209">
    <property type="entry name" value="Nitrile hydratase alpha chain"/>
    <property type="match status" value="1"/>
</dbReference>
<evidence type="ECO:0008006" key="3">
    <source>
        <dbReference type="Google" id="ProtNLM"/>
    </source>
</evidence>
<reference evidence="1 2" key="1">
    <citation type="journal article" date="2011" name="J. Bacteriol.">
        <title>Draft genome sequence of the anoxygenic filamentous phototrophic bacterium Oscillochloris trichoides subsp. DG-6.</title>
        <authorList>
            <person name="Kuznetsov B.B."/>
            <person name="Ivanovsky R.N."/>
            <person name="Keppen O.I."/>
            <person name="Sukhacheva M.V."/>
            <person name="Bumazhkin B.K."/>
            <person name="Patutina E.O."/>
            <person name="Beletsky A.V."/>
            <person name="Mardanov A.V."/>
            <person name="Baslerov R.V."/>
            <person name="Panteleeva A.N."/>
            <person name="Kolganova T.V."/>
            <person name="Ravin N.V."/>
            <person name="Skryabin K.G."/>
        </authorList>
    </citation>
    <scope>NUCLEOTIDE SEQUENCE [LARGE SCALE GENOMIC DNA]</scope>
    <source>
        <strain evidence="1 2">DG-6</strain>
    </source>
</reference>
<dbReference type="OrthoDB" id="5398414at2"/>
<name>E1ICR0_9CHLR</name>
<evidence type="ECO:0000313" key="2">
    <source>
        <dbReference type="Proteomes" id="UP000054010"/>
    </source>
</evidence>
<dbReference type="InterPro" id="IPR036648">
    <property type="entry name" value="CN_Hdrase_a/SCN_Hdrase_g_sf"/>
</dbReference>
<accession>E1ICR0</accession>
<dbReference type="InterPro" id="IPR029502">
    <property type="entry name" value="Ribosomal_synth"/>
</dbReference>